<sequence>MAIKVTRTYGGHITNQQQVRDDLHSLGDGDAASKIWNVARWTADRVWDAIGEIPDGASLKAYMKTPKCWKNLNAFSTQAIIEELADAFQSWFDVRHTDENETANPPGPGYRKEYNTRPDHGQL</sequence>
<evidence type="ECO:0000313" key="3">
    <source>
        <dbReference type="Proteomes" id="UP000030710"/>
    </source>
</evidence>
<dbReference type="STRING" id="1238425.J07HQW2_00830"/>
<feature type="region of interest" description="Disordered" evidence="1">
    <location>
        <begin position="96"/>
        <end position="123"/>
    </location>
</feature>
<dbReference type="HOGENOM" id="CLU_2127782_0_0_2"/>
<feature type="compositionally biased region" description="Basic and acidic residues" evidence="1">
    <location>
        <begin position="110"/>
        <end position="123"/>
    </location>
</feature>
<dbReference type="EMBL" id="KE356561">
    <property type="protein sequence ID" value="ERG94396.1"/>
    <property type="molecule type" value="Genomic_DNA"/>
</dbReference>
<dbReference type="Proteomes" id="UP000030710">
    <property type="component" value="Unassembled WGS sequence"/>
</dbReference>
<proteinExistence type="predicted"/>
<protein>
    <submittedName>
        <fullName evidence="2">Putative transposase</fullName>
    </submittedName>
</protein>
<accession>U1PQ17</accession>
<dbReference type="AlphaFoldDB" id="U1PQ17"/>
<evidence type="ECO:0000313" key="2">
    <source>
        <dbReference type="EMBL" id="ERG94396.1"/>
    </source>
</evidence>
<name>U1PQ17_9EURY</name>
<organism evidence="2 3">
    <name type="scientific">Haloquadratum walsbyi J07HQW2</name>
    <dbReference type="NCBI Taxonomy" id="1238425"/>
    <lineage>
        <taxon>Archaea</taxon>
        <taxon>Methanobacteriati</taxon>
        <taxon>Methanobacteriota</taxon>
        <taxon>Stenosarchaea group</taxon>
        <taxon>Halobacteria</taxon>
        <taxon>Halobacteriales</taxon>
        <taxon>Haloferacaceae</taxon>
        <taxon>Haloquadratum</taxon>
    </lineage>
</organism>
<evidence type="ECO:0000256" key="1">
    <source>
        <dbReference type="SAM" id="MobiDB-lite"/>
    </source>
</evidence>
<dbReference type="eggNOG" id="arCOG00683">
    <property type="taxonomic scope" value="Archaea"/>
</dbReference>
<gene>
    <name evidence="2" type="ORF">J07HQW2_00830</name>
</gene>
<reference evidence="2 3" key="1">
    <citation type="journal article" date="2013" name="PLoS ONE">
        <title>Assembly-driven community genomics of a hypersaline microbial ecosystem.</title>
        <authorList>
            <person name="Podell S."/>
            <person name="Ugalde J.A."/>
            <person name="Narasingarao P."/>
            <person name="Banfield J.F."/>
            <person name="Heidelberg K.B."/>
            <person name="Allen E.E."/>
        </authorList>
    </citation>
    <scope>NUCLEOTIDE SEQUENCE [LARGE SCALE GENOMIC DNA]</scope>
    <source>
        <strain evidence="3">J07HQW2</strain>
    </source>
</reference>